<evidence type="ECO:0000313" key="1">
    <source>
        <dbReference type="EMBL" id="PKS05116.1"/>
    </source>
</evidence>
<comment type="caution">
    <text evidence="1">The sequence shown here is derived from an EMBL/GenBank/DDBJ whole genome shotgun (WGS) entry which is preliminary data.</text>
</comment>
<dbReference type="InParanoid" id="A0A2N3MY71"/>
<dbReference type="VEuPathDB" id="FungiDB:jhhlp_008483"/>
<evidence type="ECO:0008006" key="3">
    <source>
        <dbReference type="Google" id="ProtNLM"/>
    </source>
</evidence>
<sequence>MSDRNDLIDVASIASSTVGGCLTPTYTIPDGDFNPMSPTLSIPAPDATFIIRQHETGKVIALEDGELRLADPNNLRGGYHWRCVRTSGWFGFRNCVSGTYIGHNERRKFIASARHHKPHEYFTPVHHRCGGYELLIRHGNDMRSMAVADDGASLIEVNGDGALWDFLET</sequence>
<dbReference type="AlphaFoldDB" id="A0A2N3MY71"/>
<accession>A0A2N3MY71</accession>
<dbReference type="EMBL" id="NLAX01001623">
    <property type="protein sequence ID" value="PKS05116.1"/>
    <property type="molecule type" value="Genomic_DNA"/>
</dbReference>
<evidence type="ECO:0000313" key="2">
    <source>
        <dbReference type="Proteomes" id="UP000233524"/>
    </source>
</evidence>
<proteinExistence type="predicted"/>
<dbReference type="PANTHER" id="PTHR39697:SF2">
    <property type="entry name" value="CYANOVIRIN-N DOMAIN-CONTAINING PROTEIN"/>
    <property type="match status" value="1"/>
</dbReference>
<keyword evidence="2" id="KW-1185">Reference proteome</keyword>
<dbReference type="PANTHER" id="PTHR39697">
    <property type="entry name" value="RICIN B LECTIN DOMAIN-CONTAINING PROTEIN-RELATED"/>
    <property type="match status" value="1"/>
</dbReference>
<organism evidence="1 2">
    <name type="scientific">Lomentospora prolificans</name>
    <dbReference type="NCBI Taxonomy" id="41688"/>
    <lineage>
        <taxon>Eukaryota</taxon>
        <taxon>Fungi</taxon>
        <taxon>Dikarya</taxon>
        <taxon>Ascomycota</taxon>
        <taxon>Pezizomycotina</taxon>
        <taxon>Sordariomycetes</taxon>
        <taxon>Hypocreomycetidae</taxon>
        <taxon>Microascales</taxon>
        <taxon>Microascaceae</taxon>
        <taxon>Lomentospora</taxon>
    </lineage>
</organism>
<dbReference type="PROSITE" id="PS51257">
    <property type="entry name" value="PROKAR_LIPOPROTEIN"/>
    <property type="match status" value="1"/>
</dbReference>
<protein>
    <recommendedName>
        <fullName evidence="3">Ricin B lectin domain-containing protein</fullName>
    </recommendedName>
</protein>
<dbReference type="SUPFAM" id="SSF50405">
    <property type="entry name" value="Actin-crosslinking proteins"/>
    <property type="match status" value="1"/>
</dbReference>
<name>A0A2N3MY71_9PEZI</name>
<dbReference type="InterPro" id="IPR008999">
    <property type="entry name" value="Actin-crosslinking"/>
</dbReference>
<reference evidence="1 2" key="1">
    <citation type="journal article" date="2017" name="G3 (Bethesda)">
        <title>First Draft Genome Sequence of the Pathogenic Fungus Lomentospora prolificans (Formerly Scedosporium prolificans).</title>
        <authorList>
            <person name="Luo R."/>
            <person name="Zimin A."/>
            <person name="Workman R."/>
            <person name="Fan Y."/>
            <person name="Pertea G."/>
            <person name="Grossman N."/>
            <person name="Wear M.P."/>
            <person name="Jia B."/>
            <person name="Miller H."/>
            <person name="Casadevall A."/>
            <person name="Timp W."/>
            <person name="Zhang S.X."/>
            <person name="Salzberg S.L."/>
        </authorList>
    </citation>
    <scope>NUCLEOTIDE SEQUENCE [LARGE SCALE GENOMIC DNA]</scope>
    <source>
        <strain evidence="1 2">JHH-5317</strain>
    </source>
</reference>
<dbReference type="OrthoDB" id="5289641at2759"/>
<gene>
    <name evidence="1" type="ORF">jhhlp_008483</name>
</gene>
<dbReference type="Proteomes" id="UP000233524">
    <property type="component" value="Unassembled WGS sequence"/>
</dbReference>